<comment type="caution">
    <text evidence="1">The sequence shown here is derived from an EMBL/GenBank/DDBJ whole genome shotgun (WGS) entry which is preliminary data.</text>
</comment>
<protein>
    <recommendedName>
        <fullName evidence="3">MFS transporter</fullName>
    </recommendedName>
</protein>
<evidence type="ECO:0000313" key="2">
    <source>
        <dbReference type="Proteomes" id="UP000503820"/>
    </source>
</evidence>
<dbReference type="SUPFAM" id="SSF50475">
    <property type="entry name" value="FMN-binding split barrel"/>
    <property type="match status" value="1"/>
</dbReference>
<dbReference type="Pfam" id="PF12900">
    <property type="entry name" value="Pyridox_ox_2"/>
    <property type="match status" value="1"/>
</dbReference>
<dbReference type="InterPro" id="IPR012349">
    <property type="entry name" value="Split_barrel_FMN-bd"/>
</dbReference>
<accession>A0A7J0BTR2</accession>
<dbReference type="PANTHER" id="PTHR34071:SF2">
    <property type="entry name" value="FLAVIN-NUCLEOTIDE-BINDING PROTEIN"/>
    <property type="match status" value="1"/>
</dbReference>
<dbReference type="Proteomes" id="UP000503820">
    <property type="component" value="Unassembled WGS sequence"/>
</dbReference>
<evidence type="ECO:0000313" key="1">
    <source>
        <dbReference type="EMBL" id="GFM37107.1"/>
    </source>
</evidence>
<keyword evidence="2" id="KW-1185">Reference proteome</keyword>
<reference evidence="1 2" key="1">
    <citation type="submission" date="2020-05" db="EMBL/GenBank/DDBJ databases">
        <title>Draft genome sequence of Desulfovibrio psychrotolerans JS1T.</title>
        <authorList>
            <person name="Ueno A."/>
            <person name="Tamazawa S."/>
            <person name="Tamamura S."/>
            <person name="Murakami T."/>
            <person name="Kiyama T."/>
            <person name="Inomata H."/>
            <person name="Amano Y."/>
            <person name="Miyakawa K."/>
            <person name="Tamaki H."/>
            <person name="Naganuma T."/>
            <person name="Kaneko K."/>
        </authorList>
    </citation>
    <scope>NUCLEOTIDE SEQUENCE [LARGE SCALE GENOMIC DNA]</scope>
    <source>
        <strain evidence="1 2">JS1</strain>
    </source>
</reference>
<dbReference type="InterPro" id="IPR024747">
    <property type="entry name" value="Pyridox_Oxase-rel"/>
</dbReference>
<dbReference type="EMBL" id="BLVP01000008">
    <property type="protein sequence ID" value="GFM37107.1"/>
    <property type="molecule type" value="Genomic_DNA"/>
</dbReference>
<dbReference type="AlphaFoldDB" id="A0A7J0BTR2"/>
<dbReference type="Gene3D" id="2.30.110.10">
    <property type="entry name" value="Electron Transport, Fmn-binding Protein, Chain A"/>
    <property type="match status" value="1"/>
</dbReference>
<evidence type="ECO:0008006" key="3">
    <source>
        <dbReference type="Google" id="ProtNLM"/>
    </source>
</evidence>
<organism evidence="1 2">
    <name type="scientific">Desulfovibrio psychrotolerans</name>
    <dbReference type="NCBI Taxonomy" id="415242"/>
    <lineage>
        <taxon>Bacteria</taxon>
        <taxon>Pseudomonadati</taxon>
        <taxon>Thermodesulfobacteriota</taxon>
        <taxon>Desulfovibrionia</taxon>
        <taxon>Desulfovibrionales</taxon>
        <taxon>Desulfovibrionaceae</taxon>
        <taxon>Desulfovibrio</taxon>
    </lineage>
</organism>
<name>A0A7J0BTR2_9BACT</name>
<dbReference type="PANTHER" id="PTHR34071">
    <property type="entry name" value="5-NITROIMIDAZOLE ANTIBIOTICS RESISTANCE PROTEIN, NIMA-FAMILY-RELATED PROTEIN-RELATED"/>
    <property type="match status" value="1"/>
</dbReference>
<sequence>MVTDPQWLCRVLDAAPYIVLGLSGEDGPYAVPLNFAHADGCIYFHSARQGRKLDCLRRDPRVSVTAVATARLVGQGGRACDMGMAYESVCASGTAEILTDGKERGEALRAIILRYGGDPATVSEAEARGVALVRVRLTCVSGKRANMS</sequence>
<proteinExistence type="predicted"/>
<gene>
    <name evidence="1" type="ORF">DSM19430T_17910</name>
</gene>